<sequence>MKDEEFTIEDQIPRILGEIEKGNRPKVSEVRRKYTDRHAHITDLTPIESIPPIEESTGILSANPSEEEISHFIEYPLRSSIKRLLELGLKPFTSSANKTDLDEKRFKWHALKHPAATIGIIWDSPIHHIHPSIQNSKIAEDLVGNNNAFFVQQTEQQEIFLVLSHPIVKRITAGEIRHSMESLISKFTTN</sequence>
<gene>
    <name evidence="1" type="ORF">A3D78_02280</name>
</gene>
<name>A0A1F6A2D9_9BACT</name>
<organism evidence="1 2">
    <name type="scientific">Candidatus Gottesmanbacteria bacterium RIFCSPHIGHO2_02_FULL_39_14</name>
    <dbReference type="NCBI Taxonomy" id="1798383"/>
    <lineage>
        <taxon>Bacteria</taxon>
        <taxon>Candidatus Gottesmaniibacteriota</taxon>
    </lineage>
</organism>
<accession>A0A1F6A2D9</accession>
<comment type="caution">
    <text evidence="1">The sequence shown here is derived from an EMBL/GenBank/DDBJ whole genome shotgun (WGS) entry which is preliminary data.</text>
</comment>
<proteinExistence type="predicted"/>
<evidence type="ECO:0000313" key="1">
    <source>
        <dbReference type="EMBL" id="OGG18819.1"/>
    </source>
</evidence>
<dbReference type="STRING" id="1798383.A3D78_02280"/>
<dbReference type="AlphaFoldDB" id="A0A1F6A2D9"/>
<protein>
    <submittedName>
        <fullName evidence="1">Uncharacterized protein</fullName>
    </submittedName>
</protein>
<reference evidence="1 2" key="1">
    <citation type="journal article" date="2016" name="Nat. Commun.">
        <title>Thousands of microbial genomes shed light on interconnected biogeochemical processes in an aquifer system.</title>
        <authorList>
            <person name="Anantharaman K."/>
            <person name="Brown C.T."/>
            <person name="Hug L.A."/>
            <person name="Sharon I."/>
            <person name="Castelle C.J."/>
            <person name="Probst A.J."/>
            <person name="Thomas B.C."/>
            <person name="Singh A."/>
            <person name="Wilkins M.J."/>
            <person name="Karaoz U."/>
            <person name="Brodie E.L."/>
            <person name="Williams K.H."/>
            <person name="Hubbard S.S."/>
            <person name="Banfield J.F."/>
        </authorList>
    </citation>
    <scope>NUCLEOTIDE SEQUENCE [LARGE SCALE GENOMIC DNA]</scope>
</reference>
<dbReference type="EMBL" id="MFJM01000014">
    <property type="protein sequence ID" value="OGG18819.1"/>
    <property type="molecule type" value="Genomic_DNA"/>
</dbReference>
<evidence type="ECO:0000313" key="2">
    <source>
        <dbReference type="Proteomes" id="UP000176253"/>
    </source>
</evidence>
<dbReference type="Proteomes" id="UP000176253">
    <property type="component" value="Unassembled WGS sequence"/>
</dbReference>